<dbReference type="SUPFAM" id="SSF46689">
    <property type="entry name" value="Homeodomain-like"/>
    <property type="match status" value="1"/>
</dbReference>
<dbReference type="Pfam" id="PF01527">
    <property type="entry name" value="HTH_Tnp_1"/>
    <property type="match status" value="1"/>
</dbReference>
<evidence type="ECO:0000256" key="1">
    <source>
        <dbReference type="ARBA" id="ARBA00009964"/>
    </source>
</evidence>
<sequence length="86" mass="9864">MSKTYSDEIKLSATRRVLSEGERVADVAKDLNIGQSTLYHWIQSAKQLENSKYSLIVNSLEKRLEELSRERDILIKAASIFAKELH</sequence>
<keyword evidence="4" id="KW-1185">Reference proteome</keyword>
<feature type="coiled-coil region" evidence="2">
    <location>
        <begin position="50"/>
        <end position="77"/>
    </location>
</feature>
<organism evidence="3 4">
    <name type="scientific">Pseudoalteromonas piscicida</name>
    <dbReference type="NCBI Taxonomy" id="43662"/>
    <lineage>
        <taxon>Bacteria</taxon>
        <taxon>Pseudomonadati</taxon>
        <taxon>Pseudomonadota</taxon>
        <taxon>Gammaproteobacteria</taxon>
        <taxon>Alteromonadales</taxon>
        <taxon>Pseudoalteromonadaceae</taxon>
        <taxon>Pseudoalteromonas</taxon>
    </lineage>
</organism>
<protein>
    <recommendedName>
        <fullName evidence="5">Transposase</fullName>
    </recommendedName>
</protein>
<reference evidence="3 4" key="1">
    <citation type="submission" date="2015-06" db="EMBL/GenBank/DDBJ databases">
        <authorList>
            <person name="Xie B.-B."/>
            <person name="Rong J.-C."/>
            <person name="Qin Q.-L."/>
            <person name="Zhang Y.-Z."/>
        </authorList>
    </citation>
    <scope>NUCLEOTIDE SEQUENCE [LARGE SCALE GENOMIC DNA]</scope>
    <source>
        <strain evidence="3 4">JCM 20779</strain>
    </source>
</reference>
<evidence type="ECO:0000313" key="3">
    <source>
        <dbReference type="EMBL" id="ATD07226.1"/>
    </source>
</evidence>
<evidence type="ECO:0008006" key="5">
    <source>
        <dbReference type="Google" id="ProtNLM"/>
    </source>
</evidence>
<dbReference type="InterPro" id="IPR002514">
    <property type="entry name" value="Transposase_8"/>
</dbReference>
<evidence type="ECO:0000256" key="2">
    <source>
        <dbReference type="SAM" id="Coils"/>
    </source>
</evidence>
<proteinExistence type="inferred from homology"/>
<dbReference type="Proteomes" id="UP000016521">
    <property type="component" value="Chromosome I"/>
</dbReference>
<dbReference type="InterPro" id="IPR009057">
    <property type="entry name" value="Homeodomain-like_sf"/>
</dbReference>
<dbReference type="Gene3D" id="1.10.10.10">
    <property type="entry name" value="Winged helix-like DNA-binding domain superfamily/Winged helix DNA-binding domain"/>
    <property type="match status" value="1"/>
</dbReference>
<dbReference type="EMBL" id="CP011924">
    <property type="protein sequence ID" value="ATD07226.1"/>
    <property type="molecule type" value="Genomic_DNA"/>
</dbReference>
<accession>A0ABM6NE41</accession>
<evidence type="ECO:0000313" key="4">
    <source>
        <dbReference type="Proteomes" id="UP000016521"/>
    </source>
</evidence>
<comment type="similarity">
    <text evidence="1">Belongs to the transposase 8 family.</text>
</comment>
<gene>
    <name evidence="3" type="ORF">PPIS_a2227</name>
</gene>
<dbReference type="RefSeq" id="WP_169371678.1">
    <property type="nucleotide sequence ID" value="NZ_CP011924.1"/>
</dbReference>
<dbReference type="InterPro" id="IPR036388">
    <property type="entry name" value="WH-like_DNA-bd_sf"/>
</dbReference>
<name>A0ABM6NE41_PSEO7</name>
<keyword evidence="2" id="KW-0175">Coiled coil</keyword>